<dbReference type="AlphaFoldDB" id="Q0FY07"/>
<organism evidence="1 2">
    <name type="scientific">Fulvimarina pelagi HTCC2506</name>
    <dbReference type="NCBI Taxonomy" id="314231"/>
    <lineage>
        <taxon>Bacteria</taxon>
        <taxon>Pseudomonadati</taxon>
        <taxon>Pseudomonadota</taxon>
        <taxon>Alphaproteobacteria</taxon>
        <taxon>Hyphomicrobiales</taxon>
        <taxon>Aurantimonadaceae</taxon>
        <taxon>Fulvimarina</taxon>
    </lineage>
</organism>
<evidence type="ECO:0000313" key="1">
    <source>
        <dbReference type="EMBL" id="EAU39935.1"/>
    </source>
</evidence>
<sequence length="65" mass="7268">MPVLSKVLGRHADNIACGAKGWRHPLACLLDVGKTRNAGKSAKTRKRKRLRHSAHTFRKVILRLA</sequence>
<proteinExistence type="predicted"/>
<reference evidence="1 2" key="1">
    <citation type="journal article" date="2010" name="J. Bacteriol.">
        <title>Genome sequence of Fulvimarina pelagi HTCC2506T, a Mn(II)-oxidizing alphaproteobacterium possessing an aerobic anoxygenic photosynthetic gene cluster and Xanthorhodopsin.</title>
        <authorList>
            <person name="Kang I."/>
            <person name="Oh H.M."/>
            <person name="Lim S.I."/>
            <person name="Ferriera S."/>
            <person name="Giovannoni S.J."/>
            <person name="Cho J.C."/>
        </authorList>
    </citation>
    <scope>NUCLEOTIDE SEQUENCE [LARGE SCALE GENOMIC DNA]</scope>
    <source>
        <strain evidence="1 2">HTCC2506</strain>
    </source>
</reference>
<dbReference type="EMBL" id="AATP01000011">
    <property type="protein sequence ID" value="EAU39935.1"/>
    <property type="molecule type" value="Genomic_DNA"/>
</dbReference>
<protein>
    <submittedName>
        <fullName evidence="1">Uncharacterized protein</fullName>
    </submittedName>
</protein>
<accession>Q0FY07</accession>
<dbReference type="Proteomes" id="UP000004310">
    <property type="component" value="Unassembled WGS sequence"/>
</dbReference>
<evidence type="ECO:0000313" key="2">
    <source>
        <dbReference type="Proteomes" id="UP000004310"/>
    </source>
</evidence>
<keyword evidence="2" id="KW-1185">Reference proteome</keyword>
<gene>
    <name evidence="1" type="ORF">FP2506_17704</name>
</gene>
<name>Q0FY07_9HYPH</name>
<dbReference type="HOGENOM" id="CLU_2843516_0_0_5"/>
<comment type="caution">
    <text evidence="1">The sequence shown here is derived from an EMBL/GenBank/DDBJ whole genome shotgun (WGS) entry which is preliminary data.</text>
</comment>